<keyword evidence="2" id="KW-1185">Reference proteome</keyword>
<name>A0A1B7NTK1_9EURO</name>
<dbReference type="AlphaFoldDB" id="A0A1B7NTK1"/>
<dbReference type="EMBL" id="LGUA01000798">
    <property type="protein sequence ID" value="OAX80103.1"/>
    <property type="molecule type" value="Genomic_DNA"/>
</dbReference>
<protein>
    <submittedName>
        <fullName evidence="1">Uncharacterized protein</fullName>
    </submittedName>
</protein>
<dbReference type="OrthoDB" id="4187640at2759"/>
<organism evidence="1 2">
    <name type="scientific">Emergomyces africanus</name>
    <dbReference type="NCBI Taxonomy" id="1955775"/>
    <lineage>
        <taxon>Eukaryota</taxon>
        <taxon>Fungi</taxon>
        <taxon>Dikarya</taxon>
        <taxon>Ascomycota</taxon>
        <taxon>Pezizomycotina</taxon>
        <taxon>Eurotiomycetes</taxon>
        <taxon>Eurotiomycetidae</taxon>
        <taxon>Onygenales</taxon>
        <taxon>Ajellomycetaceae</taxon>
        <taxon>Emergomyces</taxon>
    </lineage>
</organism>
<accession>A0A1B7NTK1</accession>
<proteinExistence type="predicted"/>
<gene>
    <name evidence="1" type="ORF">ACJ72_05572</name>
</gene>
<comment type="caution">
    <text evidence="1">The sequence shown here is derived from an EMBL/GenBank/DDBJ whole genome shotgun (WGS) entry which is preliminary data.</text>
</comment>
<evidence type="ECO:0000313" key="1">
    <source>
        <dbReference type="EMBL" id="OAX80103.1"/>
    </source>
</evidence>
<sequence>MKQPRFPLPRGHWCSKCHLQNYWIPYGQARCFNLHPEDAPPEWDPWAVKKTLAQHPVHVVRFQKATHGRPATASEISLDSRLYQEYMLNTLLADVPISGEEEVEPKEYFDLDKR</sequence>
<evidence type="ECO:0000313" key="2">
    <source>
        <dbReference type="Proteomes" id="UP000091918"/>
    </source>
</evidence>
<reference evidence="1 2" key="1">
    <citation type="submission" date="2015-07" db="EMBL/GenBank/DDBJ databases">
        <title>Emmonsia species relationships and genome sequence.</title>
        <authorList>
            <person name="Cuomo C.A."/>
            <person name="Schwartz I.S."/>
            <person name="Kenyon C."/>
            <person name="de Hoog G.S."/>
            <person name="Govender N.P."/>
            <person name="Botha A."/>
            <person name="Moreno L."/>
            <person name="de Vries M."/>
            <person name="Munoz J.F."/>
            <person name="Stielow J.B."/>
        </authorList>
    </citation>
    <scope>NUCLEOTIDE SEQUENCE [LARGE SCALE GENOMIC DNA]</scope>
    <source>
        <strain evidence="1 2">CBS 136260</strain>
    </source>
</reference>
<dbReference type="Proteomes" id="UP000091918">
    <property type="component" value="Unassembled WGS sequence"/>
</dbReference>